<evidence type="ECO:0000313" key="9">
    <source>
        <dbReference type="Proteomes" id="UP000377595"/>
    </source>
</evidence>
<dbReference type="InterPro" id="IPR015590">
    <property type="entry name" value="Aldehyde_DH_dom"/>
</dbReference>
<evidence type="ECO:0000256" key="4">
    <source>
        <dbReference type="ARBA" id="ARBA00049194"/>
    </source>
</evidence>
<dbReference type="GO" id="GO:0004029">
    <property type="term" value="F:aldehyde dehydrogenase (NAD+) activity"/>
    <property type="evidence" value="ECO:0007669"/>
    <property type="project" value="UniProtKB-EC"/>
</dbReference>
<protein>
    <recommendedName>
        <fullName evidence="3">aldehyde dehydrogenase (NAD(+))</fullName>
        <ecNumber evidence="3">1.2.1.3</ecNumber>
    </recommendedName>
</protein>
<dbReference type="OrthoDB" id="6882680at2"/>
<keyword evidence="9" id="KW-1185">Reference proteome</keyword>
<dbReference type="InterPro" id="IPR029510">
    <property type="entry name" value="Ald_DH_CS_GLU"/>
</dbReference>
<dbReference type="InterPro" id="IPR016163">
    <property type="entry name" value="Ald_DH_C"/>
</dbReference>
<evidence type="ECO:0000256" key="3">
    <source>
        <dbReference type="ARBA" id="ARBA00024226"/>
    </source>
</evidence>
<proteinExistence type="inferred from homology"/>
<dbReference type="CDD" id="cd07139">
    <property type="entry name" value="ALDH_AldA-Rv0768"/>
    <property type="match status" value="1"/>
</dbReference>
<dbReference type="Pfam" id="PF00171">
    <property type="entry name" value="Aldedh"/>
    <property type="match status" value="1"/>
</dbReference>
<dbReference type="FunFam" id="3.40.309.10:FF:000009">
    <property type="entry name" value="Aldehyde dehydrogenase A"/>
    <property type="match status" value="1"/>
</dbReference>
<evidence type="ECO:0000313" key="8">
    <source>
        <dbReference type="EMBL" id="GES17296.1"/>
    </source>
</evidence>
<dbReference type="EMBL" id="BLAF01000004">
    <property type="protein sequence ID" value="GES17296.1"/>
    <property type="molecule type" value="Genomic_DNA"/>
</dbReference>
<dbReference type="Gene3D" id="3.40.605.10">
    <property type="entry name" value="Aldehyde Dehydrogenase, Chain A, domain 1"/>
    <property type="match status" value="1"/>
</dbReference>
<evidence type="ECO:0000256" key="1">
    <source>
        <dbReference type="ARBA" id="ARBA00009986"/>
    </source>
</evidence>
<dbReference type="AlphaFoldDB" id="A0A5M3X9G4"/>
<dbReference type="RefSeq" id="WP_155342485.1">
    <property type="nucleotide sequence ID" value="NZ_BAAAHM010000001.1"/>
</dbReference>
<evidence type="ECO:0000259" key="7">
    <source>
        <dbReference type="Pfam" id="PF00171"/>
    </source>
</evidence>
<reference evidence="8 9" key="1">
    <citation type="submission" date="2019-10" db="EMBL/GenBank/DDBJ databases">
        <title>Whole genome shotgun sequence of Acrocarpospora pleiomorpha NBRC 16267.</title>
        <authorList>
            <person name="Ichikawa N."/>
            <person name="Kimura A."/>
            <person name="Kitahashi Y."/>
            <person name="Komaki H."/>
            <person name="Oguchi A."/>
        </authorList>
    </citation>
    <scope>NUCLEOTIDE SEQUENCE [LARGE SCALE GENOMIC DNA]</scope>
    <source>
        <strain evidence="8 9">NBRC 16267</strain>
    </source>
</reference>
<dbReference type="EC" id="1.2.1.3" evidence="3"/>
<dbReference type="PANTHER" id="PTHR42804">
    <property type="entry name" value="ALDEHYDE DEHYDROGENASE"/>
    <property type="match status" value="1"/>
</dbReference>
<accession>A0A5M3X9G4</accession>
<gene>
    <name evidence="8" type="ORF">Aple_001910</name>
</gene>
<dbReference type="InterPro" id="IPR016161">
    <property type="entry name" value="Ald_DH/histidinol_DH"/>
</dbReference>
<organism evidence="8 9">
    <name type="scientific">Acrocarpospora pleiomorpha</name>
    <dbReference type="NCBI Taxonomy" id="90975"/>
    <lineage>
        <taxon>Bacteria</taxon>
        <taxon>Bacillati</taxon>
        <taxon>Actinomycetota</taxon>
        <taxon>Actinomycetes</taxon>
        <taxon>Streptosporangiales</taxon>
        <taxon>Streptosporangiaceae</taxon>
        <taxon>Acrocarpospora</taxon>
    </lineage>
</organism>
<comment type="catalytic activity">
    <reaction evidence="4">
        <text>an aldehyde + NAD(+) + H2O = a carboxylate + NADH + 2 H(+)</text>
        <dbReference type="Rhea" id="RHEA:16185"/>
        <dbReference type="ChEBI" id="CHEBI:15377"/>
        <dbReference type="ChEBI" id="CHEBI:15378"/>
        <dbReference type="ChEBI" id="CHEBI:17478"/>
        <dbReference type="ChEBI" id="CHEBI:29067"/>
        <dbReference type="ChEBI" id="CHEBI:57540"/>
        <dbReference type="ChEBI" id="CHEBI:57945"/>
        <dbReference type="EC" id="1.2.1.3"/>
    </reaction>
</comment>
<evidence type="ECO:0000256" key="5">
    <source>
        <dbReference type="PROSITE-ProRule" id="PRU10007"/>
    </source>
</evidence>
<evidence type="ECO:0000256" key="6">
    <source>
        <dbReference type="RuleBase" id="RU003345"/>
    </source>
</evidence>
<comment type="caution">
    <text evidence="8">The sequence shown here is derived from an EMBL/GenBank/DDBJ whole genome shotgun (WGS) entry which is preliminary data.</text>
</comment>
<sequence>MEHDIKHLYIGGEYVEPHSADRIDVVNPANGQRIGSIVDGDATDVARAAEAADRAFRTSGWAELTPKDRAGYIRRLADAYVERGAEMARLVSSENGMPISFSRLVHEERPARYYRYFAGVADTLELERTRPTSTGYAIVRKEPIGVAGLIIPWNGPQGLIAWKLGPALAAGCAVVIKPSPETTLDAFLLSEAIEQAGFPPGLINIVSGGPETGQAVVDHPLIAKIAFTGSSTTGKIIAARAGAQLKPVTLELGGKSAAILLDDADLDDFGARILEVCLPNTGQQCTACTRVLAPRDKYDQVVELATEVLARVPVGDPADPKSVFGPLVSARQRARVESYIAAGLQEGARLTTGGGRPAGLEGGCYVEPTVFRDVSNDMRIAREEIFGPVLSIIPYDGEEEAIAIANDSAYGLSGAVFSRDVDHATDVARRLQTGTVGVDQFSIALEAPFGGYKESGLGRELGPESVDSYLRIKTIYRAGSAPSA</sequence>
<dbReference type="Gene3D" id="3.40.309.10">
    <property type="entry name" value="Aldehyde Dehydrogenase, Chain A, domain 2"/>
    <property type="match status" value="1"/>
</dbReference>
<dbReference type="PROSITE" id="PS00687">
    <property type="entry name" value="ALDEHYDE_DEHYDR_GLU"/>
    <property type="match status" value="1"/>
</dbReference>
<feature type="domain" description="Aldehyde dehydrogenase" evidence="7">
    <location>
        <begin position="14"/>
        <end position="475"/>
    </location>
</feature>
<name>A0A5M3X9G4_9ACTN</name>
<dbReference type="SUPFAM" id="SSF53720">
    <property type="entry name" value="ALDH-like"/>
    <property type="match status" value="1"/>
</dbReference>
<dbReference type="FunFam" id="3.40.605.10:FF:000007">
    <property type="entry name" value="NAD/NADP-dependent betaine aldehyde dehydrogenase"/>
    <property type="match status" value="1"/>
</dbReference>
<feature type="active site" evidence="5">
    <location>
        <position position="251"/>
    </location>
</feature>
<dbReference type="Proteomes" id="UP000377595">
    <property type="component" value="Unassembled WGS sequence"/>
</dbReference>
<dbReference type="InterPro" id="IPR016162">
    <property type="entry name" value="Ald_DH_N"/>
</dbReference>
<dbReference type="PROSITE" id="PS00070">
    <property type="entry name" value="ALDEHYDE_DEHYDR_CYS"/>
    <property type="match status" value="1"/>
</dbReference>
<comment type="similarity">
    <text evidence="1 6">Belongs to the aldehyde dehydrogenase family.</text>
</comment>
<dbReference type="InterPro" id="IPR016160">
    <property type="entry name" value="Ald_DH_CS_CYS"/>
</dbReference>
<dbReference type="PANTHER" id="PTHR42804:SF1">
    <property type="entry name" value="ALDEHYDE DEHYDROGENASE-RELATED"/>
    <property type="match status" value="1"/>
</dbReference>
<evidence type="ECO:0000256" key="2">
    <source>
        <dbReference type="ARBA" id="ARBA00023002"/>
    </source>
</evidence>
<keyword evidence="2 6" id="KW-0560">Oxidoreductase</keyword>